<dbReference type="KEGG" id="kfa:Q73A0000_10000"/>
<dbReference type="EMBL" id="CP040442">
    <property type="protein sequence ID" value="QOW10682.1"/>
    <property type="molecule type" value="Genomic_DNA"/>
</dbReference>
<sequence>MKKIFLLVSIFYFSFSCAKEKSINEDPNIIINEMYSEIMISRTKFFDRSGQINIRLKEINSSLLEEKDLAKKVDFLIEKDVLKTKLKDAENDAENDISKIRYIKGLQIIRILYGKVLGLDHHFASVRTFSEISKISNPNQYPEFEKVQELVKNKRDKKVSFDLTNVLGSNPLVSVLILLQECWFLI</sequence>
<evidence type="ECO:0000313" key="3">
    <source>
        <dbReference type="Proteomes" id="UP000594195"/>
    </source>
</evidence>
<dbReference type="RefSeq" id="WP_193810845.1">
    <property type="nucleotide sequence ID" value="NZ_CP040442.1"/>
</dbReference>
<reference evidence="2 3" key="1">
    <citation type="submission" date="2019-05" db="EMBL/GenBank/DDBJ databases">
        <title>Chryseobacterium sp. isolated from King George Island, maritime Antarctica.</title>
        <authorList>
            <person name="Peng X."/>
        </authorList>
    </citation>
    <scope>NUCLEOTIDE SEQUENCE [LARGE SCALE GENOMIC DNA]</scope>
    <source>
        <strain evidence="2 3">7-3A</strain>
    </source>
</reference>
<keyword evidence="3" id="KW-1185">Reference proteome</keyword>
<evidence type="ECO:0000256" key="1">
    <source>
        <dbReference type="SAM" id="SignalP"/>
    </source>
</evidence>
<protein>
    <recommendedName>
        <fullName evidence="4">Gliding motility-associated protein GldM N-terminal domain-containing protein</fullName>
    </recommendedName>
</protein>
<accession>A0A7M2YBA2</accession>
<organism evidence="2 3">
    <name type="scientific">Kaistella flava</name>
    <name type="common">ex Peng et al. 2021</name>
    <dbReference type="NCBI Taxonomy" id="2038776"/>
    <lineage>
        <taxon>Bacteria</taxon>
        <taxon>Pseudomonadati</taxon>
        <taxon>Bacteroidota</taxon>
        <taxon>Flavobacteriia</taxon>
        <taxon>Flavobacteriales</taxon>
        <taxon>Weeksellaceae</taxon>
        <taxon>Chryseobacterium group</taxon>
        <taxon>Kaistella</taxon>
    </lineage>
</organism>
<evidence type="ECO:0008006" key="4">
    <source>
        <dbReference type="Google" id="ProtNLM"/>
    </source>
</evidence>
<proteinExistence type="predicted"/>
<keyword evidence="1" id="KW-0732">Signal</keyword>
<name>A0A7M2YBA2_9FLAO</name>
<gene>
    <name evidence="2" type="ORF">Q73A0000_10000</name>
</gene>
<dbReference type="PROSITE" id="PS51257">
    <property type="entry name" value="PROKAR_LIPOPROTEIN"/>
    <property type="match status" value="1"/>
</dbReference>
<evidence type="ECO:0000313" key="2">
    <source>
        <dbReference type="EMBL" id="QOW10682.1"/>
    </source>
</evidence>
<feature type="chain" id="PRO_5032550280" description="Gliding motility-associated protein GldM N-terminal domain-containing protein" evidence="1">
    <location>
        <begin position="19"/>
        <end position="186"/>
    </location>
</feature>
<feature type="signal peptide" evidence="1">
    <location>
        <begin position="1"/>
        <end position="18"/>
    </location>
</feature>
<dbReference type="AlphaFoldDB" id="A0A7M2YBA2"/>
<dbReference type="Proteomes" id="UP000594195">
    <property type="component" value="Chromosome"/>
</dbReference>